<evidence type="ECO:0000313" key="1">
    <source>
        <dbReference type="EMBL" id="TSJ41349.1"/>
    </source>
</evidence>
<organism evidence="1 2">
    <name type="scientific">Fluviicola chungangensis</name>
    <dbReference type="NCBI Taxonomy" id="2597671"/>
    <lineage>
        <taxon>Bacteria</taxon>
        <taxon>Pseudomonadati</taxon>
        <taxon>Bacteroidota</taxon>
        <taxon>Flavobacteriia</taxon>
        <taxon>Flavobacteriales</taxon>
        <taxon>Crocinitomicaceae</taxon>
        <taxon>Fluviicola</taxon>
    </lineage>
</organism>
<gene>
    <name evidence="1" type="ORF">FO442_15675</name>
</gene>
<proteinExistence type="predicted"/>
<reference evidence="1 2" key="1">
    <citation type="submission" date="2019-07" db="EMBL/GenBank/DDBJ databases">
        <authorList>
            <person name="Huq M.A."/>
        </authorList>
    </citation>
    <scope>NUCLEOTIDE SEQUENCE [LARGE SCALE GENOMIC DNA]</scope>
    <source>
        <strain evidence="1 2">MAH-3</strain>
    </source>
</reference>
<protein>
    <recommendedName>
        <fullName evidence="3">VWA domain-containing protein</fullName>
    </recommendedName>
</protein>
<dbReference type="EMBL" id="VLPL01000008">
    <property type="protein sequence ID" value="TSJ41349.1"/>
    <property type="molecule type" value="Genomic_DNA"/>
</dbReference>
<dbReference type="Proteomes" id="UP000316008">
    <property type="component" value="Unassembled WGS sequence"/>
</dbReference>
<name>A0A556MNR5_9FLAO</name>
<dbReference type="RefSeq" id="WP_144334161.1">
    <property type="nucleotide sequence ID" value="NZ_VLPL01000008.1"/>
</dbReference>
<dbReference type="OrthoDB" id="976903at2"/>
<evidence type="ECO:0008006" key="3">
    <source>
        <dbReference type="Google" id="ProtNLM"/>
    </source>
</evidence>
<comment type="caution">
    <text evidence="1">The sequence shown here is derived from an EMBL/GenBank/DDBJ whole genome shotgun (WGS) entry which is preliminary data.</text>
</comment>
<accession>A0A556MNR5</accession>
<keyword evidence="2" id="KW-1185">Reference proteome</keyword>
<dbReference type="AlphaFoldDB" id="A0A556MNR5"/>
<evidence type="ECO:0000313" key="2">
    <source>
        <dbReference type="Proteomes" id="UP000316008"/>
    </source>
</evidence>
<sequence length="373" mass="43206">MKTILPLLLLFLWIGKTTTAQVSIRENFRFRDTLKVAKYRPIENGFSVAKIRMTPGEHTILNPEDVKALKDQTIIRVDLIYSDYPYGMDFTELNRRRILELYILLPEAFNSSIIDWNIVKQTGVESQRDMQNYFHGFEIYYRKLPTFQEEHKQILDVVEQRTSPQDSSILKVFERQPTWKNMLVVTDVTGSMAPYTSQLLLWIKANQKMKTFKQIVFFNDDEENSNNQTKALDPTGIWTIESSNADKVIELAFKAMEKGNHIENDLEAICYAIQKYPENKNNVVLIADNWEDPCDMKLIEFLKQQKIPLKIVVCGVKDRLNTLYLDLAYATGGSVHTMEEDLTNIAQLGNGKTFKLNGMKFMMSAGRFIQIDN</sequence>